<dbReference type="AlphaFoldDB" id="A0A9Q0FYM1"/>
<protein>
    <submittedName>
        <fullName evidence="2">Uncharacterized protein</fullName>
    </submittedName>
</protein>
<evidence type="ECO:0000313" key="3">
    <source>
        <dbReference type="Proteomes" id="UP001141552"/>
    </source>
</evidence>
<accession>A0A9Q0FYM1</accession>
<reference evidence="2" key="2">
    <citation type="journal article" date="2023" name="Plants (Basel)">
        <title>Annotation of the Turnera subulata (Passifloraceae) Draft Genome Reveals the S-Locus Evolved after the Divergence of Turneroideae from Passifloroideae in a Stepwise Manner.</title>
        <authorList>
            <person name="Henning P.M."/>
            <person name="Roalson E.H."/>
            <person name="Mir W."/>
            <person name="McCubbin A.G."/>
            <person name="Shore J.S."/>
        </authorList>
    </citation>
    <scope>NUCLEOTIDE SEQUENCE</scope>
    <source>
        <strain evidence="2">F60SS</strain>
    </source>
</reference>
<feature type="region of interest" description="Disordered" evidence="1">
    <location>
        <begin position="1"/>
        <end position="24"/>
    </location>
</feature>
<organism evidence="2 3">
    <name type="scientific">Turnera subulata</name>
    <dbReference type="NCBI Taxonomy" id="218843"/>
    <lineage>
        <taxon>Eukaryota</taxon>
        <taxon>Viridiplantae</taxon>
        <taxon>Streptophyta</taxon>
        <taxon>Embryophyta</taxon>
        <taxon>Tracheophyta</taxon>
        <taxon>Spermatophyta</taxon>
        <taxon>Magnoliopsida</taxon>
        <taxon>eudicotyledons</taxon>
        <taxon>Gunneridae</taxon>
        <taxon>Pentapetalae</taxon>
        <taxon>rosids</taxon>
        <taxon>fabids</taxon>
        <taxon>Malpighiales</taxon>
        <taxon>Passifloraceae</taxon>
        <taxon>Turnera</taxon>
    </lineage>
</organism>
<reference evidence="2" key="1">
    <citation type="submission" date="2022-02" db="EMBL/GenBank/DDBJ databases">
        <authorList>
            <person name="Henning P.M."/>
            <person name="McCubbin A.G."/>
            <person name="Shore J.S."/>
        </authorList>
    </citation>
    <scope>NUCLEOTIDE SEQUENCE</scope>
    <source>
        <strain evidence="2">F60SS</strain>
        <tissue evidence="2">Leaves</tissue>
    </source>
</reference>
<keyword evidence="3" id="KW-1185">Reference proteome</keyword>
<evidence type="ECO:0000256" key="1">
    <source>
        <dbReference type="SAM" id="MobiDB-lite"/>
    </source>
</evidence>
<comment type="caution">
    <text evidence="2">The sequence shown here is derived from an EMBL/GenBank/DDBJ whole genome shotgun (WGS) entry which is preliminary data.</text>
</comment>
<gene>
    <name evidence="2" type="ORF">Tsubulata_042306</name>
</gene>
<sequence length="122" mass="14153">MLKKKVKRVDIDSLPPGSVDEKSGNTINFQRLLQAFLDLQKDNVTKKRRLRTAKKSRDVLLAEVRFLRQRHKELMKMQPNTLVPEEKLLPQQDPPPTLGKLVLKPTREESREVTAKSSEVKR</sequence>
<feature type="region of interest" description="Disordered" evidence="1">
    <location>
        <begin position="79"/>
        <end position="122"/>
    </location>
</feature>
<proteinExistence type="predicted"/>
<feature type="compositionally biased region" description="Basic and acidic residues" evidence="1">
    <location>
        <begin position="105"/>
        <end position="122"/>
    </location>
</feature>
<dbReference type="PANTHER" id="PTHR34807:SF6">
    <property type="entry name" value="MYB-CC TYPE TRANSCRIPTION FACTOR LHEQLE-CONTAINING DOMAIN-CONTAINING PROTEIN"/>
    <property type="match status" value="1"/>
</dbReference>
<name>A0A9Q0FYM1_9ROSI</name>
<dbReference type="Proteomes" id="UP001141552">
    <property type="component" value="Unassembled WGS sequence"/>
</dbReference>
<dbReference type="OrthoDB" id="1295445at2759"/>
<dbReference type="EMBL" id="JAKUCV010003433">
    <property type="protein sequence ID" value="KAJ4838942.1"/>
    <property type="molecule type" value="Genomic_DNA"/>
</dbReference>
<evidence type="ECO:0000313" key="2">
    <source>
        <dbReference type="EMBL" id="KAJ4838942.1"/>
    </source>
</evidence>
<dbReference type="PANTHER" id="PTHR34807">
    <property type="entry name" value="OS08G0270800 PROTEIN"/>
    <property type="match status" value="1"/>
</dbReference>